<keyword evidence="1" id="KW-0812">Transmembrane</keyword>
<feature type="transmembrane region" description="Helical" evidence="1">
    <location>
        <begin position="45"/>
        <end position="66"/>
    </location>
</feature>
<feature type="transmembrane region" description="Helical" evidence="1">
    <location>
        <begin position="78"/>
        <end position="107"/>
    </location>
</feature>
<feature type="transmembrane region" description="Helical" evidence="1">
    <location>
        <begin position="248"/>
        <end position="267"/>
    </location>
</feature>
<protein>
    <submittedName>
        <fullName evidence="2">DUF4173 domain-containing protein</fullName>
    </submittedName>
</protein>
<evidence type="ECO:0000313" key="2">
    <source>
        <dbReference type="EMBL" id="QUX26205.1"/>
    </source>
</evidence>
<organism evidence="2 3">
    <name type="scientific">Nocardiopsis changdeensis</name>
    <dbReference type="NCBI Taxonomy" id="2831969"/>
    <lineage>
        <taxon>Bacteria</taxon>
        <taxon>Bacillati</taxon>
        <taxon>Actinomycetota</taxon>
        <taxon>Actinomycetes</taxon>
        <taxon>Streptosporangiales</taxon>
        <taxon>Nocardiopsidaceae</taxon>
        <taxon>Nocardiopsis</taxon>
    </lineage>
</organism>
<dbReference type="EMBL" id="CP074133">
    <property type="protein sequence ID" value="QUX26205.1"/>
    <property type="molecule type" value="Genomic_DNA"/>
</dbReference>
<sequence length="420" mass="45495">MIATALLFTALFRDAGWLLFWTLTGAFLTASLAFAVRGPLSRSGTVGVAAGAFALVRNLFATPRFLLSPLQNSPTRLLLGPAVLTALVTTALLVVFGLLFSFADTVFAHYVADLFTPLTEGTSFSEGIGRLLLLVFTALFTGSAVLTARRRRPAPTARPEREARMPVWAWTIPLGALTALFAAFLAVQAVTLFGGDDHVQRVAGVTYAEYARQGFFQLVVVSVLVLGVIGLSARIVPARPRGVRLLRNALLGALCVLTLVILASAMYRLQLYIDVFGLTRLRAVAEAWIVWSALVFALVIAAGVLNTLGRPAVWLPRVVAATAGVSLAVFAYADPDLRIAESHLGTELNMSDVWYLRDLSADAVPALVELEGEDRACVLQRQYHRLGDDGPASWNLSRERAEELLPPPVDPYSCVDRYDW</sequence>
<keyword evidence="1" id="KW-0472">Membrane</keyword>
<reference evidence="2 3" key="1">
    <citation type="submission" date="2021-05" db="EMBL/GenBank/DDBJ databases">
        <title>Direct Submission.</title>
        <authorList>
            <person name="Li K."/>
            <person name="Gao J."/>
        </authorList>
    </citation>
    <scope>NUCLEOTIDE SEQUENCE [LARGE SCALE GENOMIC DNA]</scope>
    <source>
        <strain evidence="2 3">Mg02</strain>
    </source>
</reference>
<keyword evidence="3" id="KW-1185">Reference proteome</keyword>
<evidence type="ECO:0000256" key="1">
    <source>
        <dbReference type="SAM" id="Phobius"/>
    </source>
</evidence>
<dbReference type="Proteomes" id="UP000676079">
    <property type="component" value="Chromosome"/>
</dbReference>
<feature type="transmembrane region" description="Helical" evidence="1">
    <location>
        <begin position="287"/>
        <end position="305"/>
    </location>
</feature>
<evidence type="ECO:0000313" key="3">
    <source>
        <dbReference type="Proteomes" id="UP000676079"/>
    </source>
</evidence>
<feature type="transmembrane region" description="Helical" evidence="1">
    <location>
        <begin position="214"/>
        <end position="236"/>
    </location>
</feature>
<gene>
    <name evidence="2" type="ORF">KGD84_25280</name>
</gene>
<keyword evidence="1" id="KW-1133">Transmembrane helix</keyword>
<accession>A0ABX8BVE6</accession>
<proteinExistence type="predicted"/>
<feature type="transmembrane region" description="Helical" evidence="1">
    <location>
        <begin position="127"/>
        <end position="146"/>
    </location>
</feature>
<dbReference type="Pfam" id="PF13687">
    <property type="entry name" value="DUF4153"/>
    <property type="match status" value="1"/>
</dbReference>
<dbReference type="InterPro" id="IPR025291">
    <property type="entry name" value="DUF4153"/>
</dbReference>
<name>A0ABX8BVE6_9ACTN</name>
<feature type="transmembrane region" description="Helical" evidence="1">
    <location>
        <begin position="167"/>
        <end position="194"/>
    </location>
</feature>